<dbReference type="SUPFAM" id="SSF58104">
    <property type="entry name" value="Methyl-accepting chemotaxis protein (MCP) signaling domain"/>
    <property type="match status" value="1"/>
</dbReference>
<dbReference type="GO" id="GO:0006935">
    <property type="term" value="P:chemotaxis"/>
    <property type="evidence" value="ECO:0007669"/>
    <property type="project" value="UniProtKB-ARBA"/>
</dbReference>
<feature type="transmembrane region" description="Helical" evidence="4">
    <location>
        <begin position="12"/>
        <end position="30"/>
    </location>
</feature>
<evidence type="ECO:0000256" key="1">
    <source>
        <dbReference type="ARBA" id="ARBA00004370"/>
    </source>
</evidence>
<dbReference type="GO" id="GO:0016020">
    <property type="term" value="C:membrane"/>
    <property type="evidence" value="ECO:0007669"/>
    <property type="project" value="UniProtKB-SubCell"/>
</dbReference>
<dbReference type="Proteomes" id="UP000009282">
    <property type="component" value="Chromosome"/>
</dbReference>
<reference evidence="6 7" key="1">
    <citation type="journal article" date="2011" name="J. Bacteriol.">
        <title>Complete genome sequence of seawater bacterium Glaciecola nitratireducens FR1064T.</title>
        <authorList>
            <person name="Bian F."/>
            <person name="Qin Q.L."/>
            <person name="Xie B.B."/>
            <person name="Shu Y.L."/>
            <person name="Zhang X.Y."/>
            <person name="Yu Y."/>
            <person name="Chen B."/>
            <person name="Chen X.L."/>
            <person name="Zhou B.C."/>
            <person name="Zhang Y.Z."/>
        </authorList>
    </citation>
    <scope>NUCLEOTIDE SEQUENCE [LARGE SCALE GENOMIC DNA]</scope>
    <source>
        <strain evidence="7">JCM 12485 / KCTC 12276 / FR1064</strain>
    </source>
</reference>
<keyword evidence="4" id="KW-0812">Transmembrane</keyword>
<gene>
    <name evidence="6" type="primary">mcp</name>
    <name evidence="6" type="ordered locus">GNIT_0549</name>
</gene>
<evidence type="ECO:0000259" key="5">
    <source>
        <dbReference type="PROSITE" id="PS50111"/>
    </source>
</evidence>
<dbReference type="HOGENOM" id="CLU_000445_137_4_6"/>
<evidence type="ECO:0000313" key="7">
    <source>
        <dbReference type="Proteomes" id="UP000009282"/>
    </source>
</evidence>
<dbReference type="GO" id="GO:0007165">
    <property type="term" value="P:signal transduction"/>
    <property type="evidence" value="ECO:0007669"/>
    <property type="project" value="UniProtKB-KW"/>
</dbReference>
<dbReference type="PANTHER" id="PTHR32089:SF112">
    <property type="entry name" value="LYSOZYME-LIKE PROTEIN-RELATED"/>
    <property type="match status" value="1"/>
</dbReference>
<dbReference type="eggNOG" id="COG0840">
    <property type="taxonomic scope" value="Bacteria"/>
</dbReference>
<evidence type="ECO:0000256" key="4">
    <source>
        <dbReference type="SAM" id="Phobius"/>
    </source>
</evidence>
<feature type="transmembrane region" description="Helical" evidence="4">
    <location>
        <begin position="106"/>
        <end position="126"/>
    </location>
</feature>
<dbReference type="Pfam" id="PF00015">
    <property type="entry name" value="MCPsignal"/>
    <property type="match status" value="1"/>
</dbReference>
<dbReference type="PANTHER" id="PTHR32089">
    <property type="entry name" value="METHYL-ACCEPTING CHEMOTAXIS PROTEIN MCPB"/>
    <property type="match status" value="1"/>
</dbReference>
<protein>
    <submittedName>
        <fullName evidence="6">Putative methyl-accepting chemotaxis protein</fullName>
    </submittedName>
</protein>
<keyword evidence="7" id="KW-1185">Reference proteome</keyword>
<dbReference type="STRING" id="1085623.GNIT_0549"/>
<dbReference type="Gene3D" id="1.10.287.950">
    <property type="entry name" value="Methyl-accepting chemotaxis protein"/>
    <property type="match status" value="1"/>
</dbReference>
<name>G4QJP3_GLANF</name>
<feature type="transmembrane region" description="Helical" evidence="4">
    <location>
        <begin position="138"/>
        <end position="162"/>
    </location>
</feature>
<dbReference type="RefSeq" id="WP_014107580.1">
    <property type="nucleotide sequence ID" value="NC_016041.1"/>
</dbReference>
<dbReference type="KEGG" id="gni:GNIT_0549"/>
<sequence>MFFPWTSKGHKVYTGVLIFQFVMTLLIGLLTDSFTMGFIVGLFILLLPLALFNFAKEASYTKHAAVIASQLFVALHIQQAMGATFMHFEIFAVMAVTIVYRDWKVVLSSVLFVAIHHVGFYSLQVSGSSVFIFEAQYLMLYILVIHAFFAIAEGAVLGVLAMQSYKDGFAAFELTEAIRNIMKDEGKFNINVEMTSNNDSSKNFTNLMHGFSYVIEQAQQVSANLDIVAMEVETLSSEVKQASLDTSGQVSTIAAATEEMTVNNQSVSDRALAVNTLSQDARDSSNQAKKVVEDSNREVVLLQAELTQTSATISNLAEKCFQIENVMASIKAISEQTNLLALNAAIESARAGEHGRGFAVVADEVRQLAMRTKSNTEQISEITAALISESKLSVDNMQICLEKSGKVSDSSDSAKEMIETVVGNISSVSENISSVSIAIKEQSVASTEIASSTSELELTSQSLGRNADATGASIVNLKAEILKLRNELTKFN</sequence>
<evidence type="ECO:0000256" key="3">
    <source>
        <dbReference type="PROSITE-ProRule" id="PRU00284"/>
    </source>
</evidence>
<evidence type="ECO:0000313" key="6">
    <source>
        <dbReference type="EMBL" id="AEP28703.1"/>
    </source>
</evidence>
<dbReference type="InterPro" id="IPR004089">
    <property type="entry name" value="MCPsignal_dom"/>
</dbReference>
<dbReference type="PROSITE" id="PS50111">
    <property type="entry name" value="CHEMOTAXIS_TRANSDUC_2"/>
    <property type="match status" value="1"/>
</dbReference>
<dbReference type="OrthoDB" id="2489132at2"/>
<proteinExistence type="predicted"/>
<keyword evidence="4" id="KW-0472">Membrane</keyword>
<comment type="subcellular location">
    <subcellularLocation>
        <location evidence="1">Membrane</location>
    </subcellularLocation>
</comment>
<feature type="transmembrane region" description="Helical" evidence="4">
    <location>
        <begin position="80"/>
        <end position="100"/>
    </location>
</feature>
<feature type="transmembrane region" description="Helical" evidence="4">
    <location>
        <begin position="36"/>
        <end position="55"/>
    </location>
</feature>
<keyword evidence="4" id="KW-1133">Transmembrane helix</keyword>
<dbReference type="SMART" id="SM00283">
    <property type="entry name" value="MA"/>
    <property type="match status" value="1"/>
</dbReference>
<evidence type="ECO:0000256" key="2">
    <source>
        <dbReference type="ARBA" id="ARBA00023224"/>
    </source>
</evidence>
<dbReference type="AlphaFoldDB" id="G4QJP3"/>
<accession>G4QJP3</accession>
<organism evidence="6 7">
    <name type="scientific">Glaciecola nitratireducens (strain JCM 12485 / KCTC 12276 / FR1064)</name>
    <dbReference type="NCBI Taxonomy" id="1085623"/>
    <lineage>
        <taxon>Bacteria</taxon>
        <taxon>Pseudomonadati</taxon>
        <taxon>Pseudomonadota</taxon>
        <taxon>Gammaproteobacteria</taxon>
        <taxon>Alteromonadales</taxon>
        <taxon>Alteromonadaceae</taxon>
        <taxon>Brumicola</taxon>
    </lineage>
</organism>
<feature type="domain" description="Methyl-accepting transducer" evidence="5">
    <location>
        <begin position="221"/>
        <end position="457"/>
    </location>
</feature>
<keyword evidence="2 3" id="KW-0807">Transducer</keyword>
<dbReference type="EMBL" id="CP003060">
    <property type="protein sequence ID" value="AEP28703.1"/>
    <property type="molecule type" value="Genomic_DNA"/>
</dbReference>